<name>A0A812CVG5_ACAPH</name>
<accession>A0A812CVG5</accession>
<gene>
    <name evidence="2" type="ORF">SPHA_43955</name>
</gene>
<comment type="caution">
    <text evidence="2">The sequence shown here is derived from an EMBL/GenBank/DDBJ whole genome shotgun (WGS) entry which is preliminary data.</text>
</comment>
<evidence type="ECO:0000313" key="3">
    <source>
        <dbReference type="Proteomes" id="UP000597762"/>
    </source>
</evidence>
<keyword evidence="1" id="KW-1133">Transmembrane helix</keyword>
<keyword evidence="1" id="KW-0472">Membrane</keyword>
<keyword evidence="3" id="KW-1185">Reference proteome</keyword>
<evidence type="ECO:0000256" key="1">
    <source>
        <dbReference type="SAM" id="Phobius"/>
    </source>
</evidence>
<dbReference type="Proteomes" id="UP000597762">
    <property type="component" value="Unassembled WGS sequence"/>
</dbReference>
<proteinExistence type="predicted"/>
<feature type="transmembrane region" description="Helical" evidence="1">
    <location>
        <begin position="44"/>
        <end position="66"/>
    </location>
</feature>
<dbReference type="AlphaFoldDB" id="A0A812CVG5"/>
<protein>
    <submittedName>
        <fullName evidence="2">Uncharacterized protein</fullName>
    </submittedName>
</protein>
<reference evidence="2" key="1">
    <citation type="submission" date="2021-01" db="EMBL/GenBank/DDBJ databases">
        <authorList>
            <person name="Li R."/>
            <person name="Bekaert M."/>
        </authorList>
    </citation>
    <scope>NUCLEOTIDE SEQUENCE</scope>
    <source>
        <strain evidence="2">Farmed</strain>
    </source>
</reference>
<keyword evidence="1" id="KW-0812">Transmembrane</keyword>
<evidence type="ECO:0000313" key="2">
    <source>
        <dbReference type="EMBL" id="CAE1283290.1"/>
    </source>
</evidence>
<dbReference type="EMBL" id="CAHIKZ030002225">
    <property type="protein sequence ID" value="CAE1283290.1"/>
    <property type="molecule type" value="Genomic_DNA"/>
</dbReference>
<feature type="transmembrane region" description="Helical" evidence="1">
    <location>
        <begin position="98"/>
        <end position="117"/>
    </location>
</feature>
<feature type="transmembrane region" description="Helical" evidence="1">
    <location>
        <begin position="12"/>
        <end position="32"/>
    </location>
</feature>
<sequence>MSFALLFSRFTLTKLIFIFLFDTYSLLSHSVFLPLSSPSFSFSLSSPFVLLILSFPLFVLLILPLSPFSFKSYLSLLPYTSSFSLPFALHTLSPSSFYFLPTFNFTILSPPLIFLILSLSSSFSHSYPPQSLSPSLDLHTFSPFQLIHTLSLSSTFFIPSSFHFQLSHSFSPFCLIHSLYIIFSPSFLTSSLTIHFLFFLFPLI</sequence>
<organism evidence="2 3">
    <name type="scientific">Acanthosepion pharaonis</name>
    <name type="common">Pharaoh cuttlefish</name>
    <name type="synonym">Sepia pharaonis</name>
    <dbReference type="NCBI Taxonomy" id="158019"/>
    <lineage>
        <taxon>Eukaryota</taxon>
        <taxon>Metazoa</taxon>
        <taxon>Spiralia</taxon>
        <taxon>Lophotrochozoa</taxon>
        <taxon>Mollusca</taxon>
        <taxon>Cephalopoda</taxon>
        <taxon>Coleoidea</taxon>
        <taxon>Decapodiformes</taxon>
        <taxon>Sepiida</taxon>
        <taxon>Sepiina</taxon>
        <taxon>Sepiidae</taxon>
        <taxon>Acanthosepion</taxon>
    </lineage>
</organism>
<feature type="transmembrane region" description="Helical" evidence="1">
    <location>
        <begin position="178"/>
        <end position="201"/>
    </location>
</feature>